<sequence length="270" mass="29443">MPNDVRATTELFAAFGYESALPGLGEYDGAEQIRRKLAHWSEDAALTGDDVVVVYFAGHGSVEERDRHYLFCWDSRDGDLVTTALATEDLVRILCRGDLRHLLLILDTCAGGAGGAEASVVALRTIAYRNAHADSTGLWFLASARRKDIAEDGAFVAALGEAVETTTGRTGRRQQYLDLIELVKAVNERFEGDGRGQRAELASGLVTGLAPFLPNVGYEEELPPIGTDLEVQRRVAARDLTEHFGPRSRGVEFESEQGLSVALTMYRQAL</sequence>
<feature type="domain" description="Peptidase C14 caspase" evidence="1">
    <location>
        <begin position="3"/>
        <end position="201"/>
    </location>
</feature>
<gene>
    <name evidence="2" type="ORF">Y717_11235</name>
</gene>
<name>A0A2T7SP03_9ACTN</name>
<organism evidence="2 3">
    <name type="scientific">Streptomyces scopuliridis RB72</name>
    <dbReference type="NCBI Taxonomy" id="1440053"/>
    <lineage>
        <taxon>Bacteria</taxon>
        <taxon>Bacillati</taxon>
        <taxon>Actinomycetota</taxon>
        <taxon>Actinomycetes</taxon>
        <taxon>Kitasatosporales</taxon>
        <taxon>Streptomycetaceae</taxon>
        <taxon>Streptomyces</taxon>
    </lineage>
</organism>
<dbReference type="Pfam" id="PF00656">
    <property type="entry name" value="Peptidase_C14"/>
    <property type="match status" value="1"/>
</dbReference>
<evidence type="ECO:0000313" key="3">
    <source>
        <dbReference type="Proteomes" id="UP000245992"/>
    </source>
</evidence>
<evidence type="ECO:0000313" key="2">
    <source>
        <dbReference type="EMBL" id="PVE04579.1"/>
    </source>
</evidence>
<reference evidence="2 3" key="1">
    <citation type="submission" date="2013-12" db="EMBL/GenBank/DDBJ databases">
        <title>Annotated genome of Streptomyces scopuliridis.</title>
        <authorList>
            <person name="Olson J.B."/>
        </authorList>
    </citation>
    <scope>NUCLEOTIDE SEQUENCE [LARGE SCALE GENOMIC DNA]</scope>
    <source>
        <strain evidence="2 3">RB72</strain>
    </source>
</reference>
<dbReference type="InterPro" id="IPR029030">
    <property type="entry name" value="Caspase-like_dom_sf"/>
</dbReference>
<dbReference type="InterPro" id="IPR011600">
    <property type="entry name" value="Pept_C14_caspase"/>
</dbReference>
<dbReference type="SUPFAM" id="SSF52129">
    <property type="entry name" value="Caspase-like"/>
    <property type="match status" value="1"/>
</dbReference>
<dbReference type="GO" id="GO:0006508">
    <property type="term" value="P:proteolysis"/>
    <property type="evidence" value="ECO:0007669"/>
    <property type="project" value="InterPro"/>
</dbReference>
<protein>
    <recommendedName>
        <fullName evidence="1">Peptidase C14 caspase domain-containing protein</fullName>
    </recommendedName>
</protein>
<proteinExistence type="predicted"/>
<accession>A0A2T7SP03</accession>
<keyword evidence="3" id="KW-1185">Reference proteome</keyword>
<evidence type="ECO:0000259" key="1">
    <source>
        <dbReference type="Pfam" id="PF00656"/>
    </source>
</evidence>
<dbReference type="STRING" id="1440053.GCA_000718095_00801"/>
<dbReference type="Proteomes" id="UP000245992">
    <property type="component" value="Unassembled WGS sequence"/>
</dbReference>
<dbReference type="EMBL" id="AZSP01000386">
    <property type="protein sequence ID" value="PVE04579.1"/>
    <property type="molecule type" value="Genomic_DNA"/>
</dbReference>
<dbReference type="Gene3D" id="3.40.50.1460">
    <property type="match status" value="1"/>
</dbReference>
<comment type="caution">
    <text evidence="2">The sequence shown here is derived from an EMBL/GenBank/DDBJ whole genome shotgun (WGS) entry which is preliminary data.</text>
</comment>
<dbReference type="GO" id="GO:0004197">
    <property type="term" value="F:cysteine-type endopeptidase activity"/>
    <property type="evidence" value="ECO:0007669"/>
    <property type="project" value="InterPro"/>
</dbReference>
<dbReference type="AlphaFoldDB" id="A0A2T7SP03"/>